<accession>A0A261XXG4</accession>
<gene>
    <name evidence="6" type="ORF">BZG36_04557</name>
</gene>
<keyword evidence="7" id="KW-1185">Reference proteome</keyword>
<dbReference type="FunFam" id="2.40.100.10:FF:000025">
    <property type="entry name" value="Peptidyl-prolyl cis-trans isomerase CYP19-2"/>
    <property type="match status" value="1"/>
</dbReference>
<comment type="catalytic activity">
    <reaction evidence="1 4">
        <text>[protein]-peptidylproline (omega=180) = [protein]-peptidylproline (omega=0)</text>
        <dbReference type="Rhea" id="RHEA:16237"/>
        <dbReference type="Rhea" id="RHEA-COMP:10747"/>
        <dbReference type="Rhea" id="RHEA-COMP:10748"/>
        <dbReference type="ChEBI" id="CHEBI:83833"/>
        <dbReference type="ChEBI" id="CHEBI:83834"/>
        <dbReference type="EC" id="5.2.1.8"/>
    </reaction>
</comment>
<dbReference type="GO" id="GO:0003755">
    <property type="term" value="F:peptidyl-prolyl cis-trans isomerase activity"/>
    <property type="evidence" value="ECO:0007669"/>
    <property type="project" value="UniProtKB-UniRule"/>
</dbReference>
<proteinExistence type="inferred from homology"/>
<comment type="similarity">
    <text evidence="4">Belongs to the cyclophilin-type PPIase family.</text>
</comment>
<dbReference type="Proteomes" id="UP000242875">
    <property type="component" value="Unassembled WGS sequence"/>
</dbReference>
<dbReference type="GO" id="GO:0006457">
    <property type="term" value="P:protein folding"/>
    <property type="evidence" value="ECO:0007669"/>
    <property type="project" value="TreeGrafter"/>
</dbReference>
<dbReference type="AlphaFoldDB" id="A0A261XXG4"/>
<dbReference type="EMBL" id="MVBO01000115">
    <property type="protein sequence ID" value="OZJ02934.1"/>
    <property type="molecule type" value="Genomic_DNA"/>
</dbReference>
<keyword evidence="3 4" id="KW-0413">Isomerase</keyword>
<dbReference type="InterPro" id="IPR002130">
    <property type="entry name" value="Cyclophilin-type_PPIase_dom"/>
</dbReference>
<dbReference type="PRINTS" id="PR00153">
    <property type="entry name" value="CSAPPISMRASE"/>
</dbReference>
<organism evidence="6 7">
    <name type="scientific">Bifiguratus adelaidae</name>
    <dbReference type="NCBI Taxonomy" id="1938954"/>
    <lineage>
        <taxon>Eukaryota</taxon>
        <taxon>Fungi</taxon>
        <taxon>Fungi incertae sedis</taxon>
        <taxon>Mucoromycota</taxon>
        <taxon>Mucoromycotina</taxon>
        <taxon>Endogonomycetes</taxon>
        <taxon>Endogonales</taxon>
        <taxon>Endogonales incertae sedis</taxon>
        <taxon>Bifiguratus</taxon>
    </lineage>
</organism>
<dbReference type="SUPFAM" id="SSF50891">
    <property type="entry name" value="Cyclophilin-like"/>
    <property type="match status" value="1"/>
</dbReference>
<dbReference type="PANTHER" id="PTHR11071:SF561">
    <property type="entry name" value="PEPTIDYL-PROLYL CIS-TRANS ISOMERASE D-RELATED"/>
    <property type="match status" value="1"/>
</dbReference>
<evidence type="ECO:0000313" key="6">
    <source>
        <dbReference type="EMBL" id="OZJ02934.1"/>
    </source>
</evidence>
<evidence type="ECO:0000313" key="7">
    <source>
        <dbReference type="Proteomes" id="UP000242875"/>
    </source>
</evidence>
<evidence type="ECO:0000259" key="5">
    <source>
        <dbReference type="PROSITE" id="PS50072"/>
    </source>
</evidence>
<dbReference type="Pfam" id="PF00160">
    <property type="entry name" value="Pro_isomerase"/>
    <property type="match status" value="1"/>
</dbReference>
<name>A0A261XXG4_9FUNG</name>
<dbReference type="OrthoDB" id="193499at2759"/>
<comment type="caution">
    <text evidence="6">The sequence shown here is derived from an EMBL/GenBank/DDBJ whole genome shotgun (WGS) entry which is preliminary data.</text>
</comment>
<protein>
    <recommendedName>
        <fullName evidence="4">Peptidyl-prolyl cis-trans isomerase</fullName>
        <shortName evidence="4">PPIase</shortName>
        <ecNumber evidence="4">5.2.1.8</ecNumber>
    </recommendedName>
</protein>
<evidence type="ECO:0000256" key="4">
    <source>
        <dbReference type="RuleBase" id="RU363019"/>
    </source>
</evidence>
<dbReference type="GO" id="GO:0005737">
    <property type="term" value="C:cytoplasm"/>
    <property type="evidence" value="ECO:0007669"/>
    <property type="project" value="TreeGrafter"/>
</dbReference>
<dbReference type="PANTHER" id="PTHR11071">
    <property type="entry name" value="PEPTIDYL-PROLYL CIS-TRANS ISOMERASE"/>
    <property type="match status" value="1"/>
</dbReference>
<comment type="function">
    <text evidence="4">PPIases accelerate the folding of proteins. It catalyzes the cis-trans isomerization of proline imidic peptide bonds in oligopeptides.</text>
</comment>
<dbReference type="EC" id="5.2.1.8" evidence="4"/>
<dbReference type="InterPro" id="IPR029000">
    <property type="entry name" value="Cyclophilin-like_dom_sf"/>
</dbReference>
<keyword evidence="2 4" id="KW-0697">Rotamase</keyword>
<evidence type="ECO:0000256" key="1">
    <source>
        <dbReference type="ARBA" id="ARBA00000971"/>
    </source>
</evidence>
<dbReference type="Gene3D" id="2.40.100.10">
    <property type="entry name" value="Cyclophilin-like"/>
    <property type="match status" value="1"/>
</dbReference>
<dbReference type="PROSITE" id="PS50072">
    <property type="entry name" value="CSA_PPIASE_2"/>
    <property type="match status" value="1"/>
</dbReference>
<sequence length="201" mass="21734">MYGFDSIETLSDEQKATLVEVYSQSGHVDLIEVSAPAPLPGGRIVFALDTASCPKTCDNFLQICMGGKVGKASKKPLHYKNSTLFRLVKDYIVQGGDVTRGDGSGGDSIYNGKFNDEKPGLAKKFDRKGLLAMANSGKNTNTSQFFITLAEDAKKMEKMNGKYVVFGEVVEGVHVLDEINKVPTKGETPLKTITVTDCGKL</sequence>
<evidence type="ECO:0000256" key="2">
    <source>
        <dbReference type="ARBA" id="ARBA00023110"/>
    </source>
</evidence>
<reference evidence="6 7" key="1">
    <citation type="journal article" date="2017" name="Mycologia">
        <title>Bifiguratus adelaidae, gen. et sp. nov., a new member of Mucoromycotina in endophytic and soil-dwelling habitats.</title>
        <authorList>
            <person name="Torres-Cruz T.J."/>
            <person name="Billingsley Tobias T.L."/>
            <person name="Almatruk M."/>
            <person name="Hesse C."/>
            <person name="Kuske C.R."/>
            <person name="Desiro A."/>
            <person name="Benucci G.M."/>
            <person name="Bonito G."/>
            <person name="Stajich J.E."/>
            <person name="Dunlap C."/>
            <person name="Arnold A.E."/>
            <person name="Porras-Alfaro A."/>
        </authorList>
    </citation>
    <scope>NUCLEOTIDE SEQUENCE [LARGE SCALE GENOMIC DNA]</scope>
    <source>
        <strain evidence="6 7">AZ0501</strain>
    </source>
</reference>
<dbReference type="GO" id="GO:0016018">
    <property type="term" value="F:cyclosporin A binding"/>
    <property type="evidence" value="ECO:0007669"/>
    <property type="project" value="TreeGrafter"/>
</dbReference>
<evidence type="ECO:0000256" key="3">
    <source>
        <dbReference type="ARBA" id="ARBA00023235"/>
    </source>
</evidence>
<feature type="domain" description="PPIase cyclophilin-type" evidence="5">
    <location>
        <begin position="40"/>
        <end position="200"/>
    </location>
</feature>